<reference evidence="1 2" key="1">
    <citation type="journal article" date="2016" name="Nat. Commun.">
        <title>Thousands of microbial genomes shed light on interconnected biogeochemical processes in an aquifer system.</title>
        <authorList>
            <person name="Anantharaman K."/>
            <person name="Brown C.T."/>
            <person name="Hug L.A."/>
            <person name="Sharon I."/>
            <person name="Castelle C.J."/>
            <person name="Probst A.J."/>
            <person name="Thomas B.C."/>
            <person name="Singh A."/>
            <person name="Wilkins M.J."/>
            <person name="Karaoz U."/>
            <person name="Brodie E.L."/>
            <person name="Williams K.H."/>
            <person name="Hubbard S.S."/>
            <person name="Banfield J.F."/>
        </authorList>
    </citation>
    <scope>NUCLEOTIDE SEQUENCE [LARGE SCALE GENOMIC DNA]</scope>
</reference>
<dbReference type="EMBL" id="MGHF01000001">
    <property type="protein sequence ID" value="OGM65270.1"/>
    <property type="molecule type" value="Genomic_DNA"/>
</dbReference>
<dbReference type="InterPro" id="IPR003489">
    <property type="entry name" value="RHF/RaiA"/>
</dbReference>
<dbReference type="STRING" id="1802519.A2961_01505"/>
<name>A0A1F8BMU4_9BACT</name>
<dbReference type="Proteomes" id="UP000177082">
    <property type="component" value="Unassembled WGS sequence"/>
</dbReference>
<dbReference type="AlphaFoldDB" id="A0A1F8BMU4"/>
<dbReference type="SUPFAM" id="SSF69754">
    <property type="entry name" value="Ribosome binding protein Y (YfiA homologue)"/>
    <property type="match status" value="1"/>
</dbReference>
<comment type="caution">
    <text evidence="1">The sequence shown here is derived from an EMBL/GenBank/DDBJ whole genome shotgun (WGS) entry which is preliminary data.</text>
</comment>
<sequence length="101" mass="12127">MKIDIKTKDLEITEYIQKLVQKKLVSKIDRVTKNLTDDEKKATLRLKKRSRWGFRVNLSMWLPGKHHIFSEEIHKDLQSALVNLREEVISQIKEYKEKHNK</sequence>
<proteinExistence type="predicted"/>
<organism evidence="1 2">
    <name type="scientific">Candidatus Woesebacteria bacterium RIFCSPLOWO2_01_FULL_39_21</name>
    <dbReference type="NCBI Taxonomy" id="1802519"/>
    <lineage>
        <taxon>Bacteria</taxon>
        <taxon>Candidatus Woeseibacteriota</taxon>
    </lineage>
</organism>
<evidence type="ECO:0000313" key="2">
    <source>
        <dbReference type="Proteomes" id="UP000177082"/>
    </source>
</evidence>
<gene>
    <name evidence="1" type="ORF">A2961_01505</name>
</gene>
<evidence type="ECO:0000313" key="1">
    <source>
        <dbReference type="EMBL" id="OGM65270.1"/>
    </source>
</evidence>
<dbReference type="Pfam" id="PF02482">
    <property type="entry name" value="Ribosomal_S30AE"/>
    <property type="match status" value="1"/>
</dbReference>
<accession>A0A1F8BMU4</accession>
<evidence type="ECO:0008006" key="3">
    <source>
        <dbReference type="Google" id="ProtNLM"/>
    </source>
</evidence>
<protein>
    <recommendedName>
        <fullName evidence="3">Ribosomal subunit interface protein</fullName>
    </recommendedName>
</protein>
<dbReference type="Gene3D" id="3.30.160.100">
    <property type="entry name" value="Ribosome hibernation promotion factor-like"/>
    <property type="match status" value="1"/>
</dbReference>
<dbReference type="InterPro" id="IPR036567">
    <property type="entry name" value="RHF-like"/>
</dbReference>